<organism evidence="2 3">
    <name type="scientific">Trifolium medium</name>
    <dbReference type="NCBI Taxonomy" id="97028"/>
    <lineage>
        <taxon>Eukaryota</taxon>
        <taxon>Viridiplantae</taxon>
        <taxon>Streptophyta</taxon>
        <taxon>Embryophyta</taxon>
        <taxon>Tracheophyta</taxon>
        <taxon>Spermatophyta</taxon>
        <taxon>Magnoliopsida</taxon>
        <taxon>eudicotyledons</taxon>
        <taxon>Gunneridae</taxon>
        <taxon>Pentapetalae</taxon>
        <taxon>rosids</taxon>
        <taxon>fabids</taxon>
        <taxon>Fabales</taxon>
        <taxon>Fabaceae</taxon>
        <taxon>Papilionoideae</taxon>
        <taxon>50 kb inversion clade</taxon>
        <taxon>NPAAA clade</taxon>
        <taxon>Hologalegina</taxon>
        <taxon>IRL clade</taxon>
        <taxon>Trifolieae</taxon>
        <taxon>Trifolium</taxon>
    </lineage>
</organism>
<dbReference type="EMBL" id="LXQA010195067">
    <property type="protein sequence ID" value="MCI32385.1"/>
    <property type="molecule type" value="Genomic_DNA"/>
</dbReference>
<sequence length="135" mass="15119">TTHWRRQIQHLHVNTSPPHPRITSKSVAAATTTPFSDLSQPPPPHLRSVATATPCHHLHLSSATLRKVQNHHLRQQSNTITGKKNRFTDTVRTTTKPKLSPPSQNRRSNKMPPPLTIPDPVTRENDPDPENAIPN</sequence>
<feature type="region of interest" description="Disordered" evidence="1">
    <location>
        <begin position="69"/>
        <end position="135"/>
    </location>
</feature>
<evidence type="ECO:0000313" key="3">
    <source>
        <dbReference type="Proteomes" id="UP000265520"/>
    </source>
</evidence>
<feature type="non-terminal residue" evidence="2">
    <location>
        <position position="1"/>
    </location>
</feature>
<dbReference type="Proteomes" id="UP000265520">
    <property type="component" value="Unassembled WGS sequence"/>
</dbReference>
<accession>A0A392R9Z7</accession>
<feature type="region of interest" description="Disordered" evidence="1">
    <location>
        <begin position="1"/>
        <end position="26"/>
    </location>
</feature>
<protein>
    <submittedName>
        <fullName evidence="2">Uncharacterized protein</fullName>
    </submittedName>
</protein>
<feature type="compositionally biased region" description="Polar residues" evidence="1">
    <location>
        <begin position="75"/>
        <end position="106"/>
    </location>
</feature>
<evidence type="ECO:0000313" key="2">
    <source>
        <dbReference type="EMBL" id="MCI32385.1"/>
    </source>
</evidence>
<name>A0A392R9Z7_9FABA</name>
<dbReference type="AlphaFoldDB" id="A0A392R9Z7"/>
<reference evidence="2 3" key="1">
    <citation type="journal article" date="2018" name="Front. Plant Sci.">
        <title>Red Clover (Trifolium pratense) and Zigzag Clover (T. medium) - A Picture of Genomic Similarities and Differences.</title>
        <authorList>
            <person name="Dluhosova J."/>
            <person name="Istvanek J."/>
            <person name="Nedelnik J."/>
            <person name="Repkova J."/>
        </authorList>
    </citation>
    <scope>NUCLEOTIDE SEQUENCE [LARGE SCALE GENOMIC DNA]</scope>
    <source>
        <strain evidence="3">cv. 10/8</strain>
        <tissue evidence="2">Leaf</tissue>
    </source>
</reference>
<keyword evidence="3" id="KW-1185">Reference proteome</keyword>
<proteinExistence type="predicted"/>
<evidence type="ECO:0000256" key="1">
    <source>
        <dbReference type="SAM" id="MobiDB-lite"/>
    </source>
</evidence>
<comment type="caution">
    <text evidence="2">The sequence shown here is derived from an EMBL/GenBank/DDBJ whole genome shotgun (WGS) entry which is preliminary data.</text>
</comment>